<protein>
    <submittedName>
        <fullName evidence="1">Uncharacterized protein</fullName>
    </submittedName>
</protein>
<evidence type="ECO:0000313" key="2">
    <source>
        <dbReference type="Proteomes" id="UP000179184"/>
    </source>
</evidence>
<dbReference type="AlphaFoldDB" id="A0A1F5BKJ5"/>
<comment type="caution">
    <text evidence="1">The sequence shown here is derived from an EMBL/GenBank/DDBJ whole genome shotgun (WGS) entry which is preliminary data.</text>
</comment>
<sequence length="62" mass="6685">MIQEDTKIYLSVFKNTPAKAGVFLFLFGGKIKGLALNLRALSLPKGEGNLASKPLPRAQRGV</sequence>
<name>A0A1F5BKJ5_9BACT</name>
<proteinExistence type="predicted"/>
<accession>A0A1F5BKJ5</accession>
<dbReference type="EMBL" id="MEYN01000003">
    <property type="protein sequence ID" value="OGD31118.1"/>
    <property type="molecule type" value="Genomic_DNA"/>
</dbReference>
<evidence type="ECO:0000313" key="1">
    <source>
        <dbReference type="EMBL" id="OGD31118.1"/>
    </source>
</evidence>
<gene>
    <name evidence="1" type="ORF">A2W60_02585</name>
</gene>
<reference evidence="1 2" key="1">
    <citation type="journal article" date="2016" name="Nat. Commun.">
        <title>Thousands of microbial genomes shed light on interconnected biogeochemical processes in an aquifer system.</title>
        <authorList>
            <person name="Anantharaman K."/>
            <person name="Brown C.T."/>
            <person name="Hug L.A."/>
            <person name="Sharon I."/>
            <person name="Castelle C.J."/>
            <person name="Probst A.J."/>
            <person name="Thomas B.C."/>
            <person name="Singh A."/>
            <person name="Wilkins M.J."/>
            <person name="Karaoz U."/>
            <person name="Brodie E.L."/>
            <person name="Williams K.H."/>
            <person name="Hubbard S.S."/>
            <person name="Banfield J.F."/>
        </authorList>
    </citation>
    <scope>NUCLEOTIDE SEQUENCE [LARGE SCALE GENOMIC DNA]</scope>
</reference>
<organism evidence="1 2">
    <name type="scientific">Candidatus Azambacteria bacterium RIFCSPHIGHO2_02_46_12</name>
    <dbReference type="NCBI Taxonomy" id="1797295"/>
    <lineage>
        <taxon>Bacteria</taxon>
        <taxon>Candidatus Azamiibacteriota</taxon>
    </lineage>
</organism>
<dbReference type="Proteomes" id="UP000179184">
    <property type="component" value="Unassembled WGS sequence"/>
</dbReference>